<dbReference type="PANTHER" id="PTHR17224:SF1">
    <property type="entry name" value="PEPTIDYL-TRNA HYDROLASE"/>
    <property type="match status" value="1"/>
</dbReference>
<feature type="binding site" evidence="7">
    <location>
        <position position="14"/>
    </location>
    <ligand>
        <name>tRNA</name>
        <dbReference type="ChEBI" id="CHEBI:17843"/>
    </ligand>
</feature>
<dbReference type="GO" id="GO:0000049">
    <property type="term" value="F:tRNA binding"/>
    <property type="evidence" value="ECO:0007669"/>
    <property type="project" value="UniProtKB-UniRule"/>
</dbReference>
<evidence type="ECO:0000256" key="3">
    <source>
        <dbReference type="ARBA" id="ARBA00022801"/>
    </source>
</evidence>
<evidence type="ECO:0000256" key="6">
    <source>
        <dbReference type="ARBA" id="ARBA00050038"/>
    </source>
</evidence>
<comment type="function">
    <text evidence="7">Catalyzes the release of premature peptidyl moieties from peptidyl-tRNA molecules trapped in stalled 50S ribosomal subunits, and thus maintains levels of free tRNAs and 50S ribosomes.</text>
</comment>
<evidence type="ECO:0000256" key="5">
    <source>
        <dbReference type="ARBA" id="ARBA00038063"/>
    </source>
</evidence>
<keyword evidence="4 7" id="KW-0694">RNA-binding</keyword>
<feature type="binding site" evidence="7">
    <location>
        <position position="109"/>
    </location>
    <ligand>
        <name>tRNA</name>
        <dbReference type="ChEBI" id="CHEBI:17843"/>
    </ligand>
</feature>
<dbReference type="PANTHER" id="PTHR17224">
    <property type="entry name" value="PEPTIDYL-TRNA HYDROLASE"/>
    <property type="match status" value="1"/>
</dbReference>
<comment type="caution">
    <text evidence="10">The sequence shown here is derived from an EMBL/GenBank/DDBJ whole genome shotgun (WGS) entry which is preliminary data.</text>
</comment>
<dbReference type="InterPro" id="IPR001328">
    <property type="entry name" value="Pept_tRNA_hydro"/>
</dbReference>
<dbReference type="GO" id="GO:0004045">
    <property type="term" value="F:peptidyl-tRNA hydrolase activity"/>
    <property type="evidence" value="ECO:0007669"/>
    <property type="project" value="UniProtKB-UniRule"/>
</dbReference>
<dbReference type="GO" id="GO:0005737">
    <property type="term" value="C:cytoplasm"/>
    <property type="evidence" value="ECO:0007669"/>
    <property type="project" value="UniProtKB-SubCell"/>
</dbReference>
<dbReference type="GO" id="GO:0072344">
    <property type="term" value="P:rescue of stalled ribosome"/>
    <property type="evidence" value="ECO:0007669"/>
    <property type="project" value="UniProtKB-UniRule"/>
</dbReference>
<feature type="site" description="Discriminates between blocked and unblocked aminoacyl-tRNA" evidence="7">
    <location>
        <position position="9"/>
    </location>
</feature>
<dbReference type="HAMAP" id="MF_00083">
    <property type="entry name" value="Pept_tRNA_hydro_bact"/>
    <property type="match status" value="1"/>
</dbReference>
<evidence type="ECO:0000313" key="11">
    <source>
        <dbReference type="Proteomes" id="UP000176603"/>
    </source>
</evidence>
<name>A0A1F7UM26_9BACT</name>
<feature type="active site" description="Proton acceptor" evidence="7">
    <location>
        <position position="19"/>
    </location>
</feature>
<evidence type="ECO:0000256" key="7">
    <source>
        <dbReference type="HAMAP-Rule" id="MF_00083"/>
    </source>
</evidence>
<evidence type="ECO:0000256" key="2">
    <source>
        <dbReference type="ARBA" id="ARBA00022555"/>
    </source>
</evidence>
<dbReference type="AlphaFoldDB" id="A0A1F7UM26"/>
<dbReference type="CDD" id="cd00462">
    <property type="entry name" value="PTH"/>
    <property type="match status" value="1"/>
</dbReference>
<protein>
    <recommendedName>
        <fullName evidence="6 7">Peptidyl-tRNA hydrolase</fullName>
        <shortName evidence="7">Pth</shortName>
        <ecNumber evidence="1 7">3.1.1.29</ecNumber>
    </recommendedName>
</protein>
<dbReference type="STRING" id="1802399.A3E39_03710"/>
<reference evidence="10 11" key="1">
    <citation type="journal article" date="2016" name="Nat. Commun.">
        <title>Thousands of microbial genomes shed light on interconnected biogeochemical processes in an aquifer system.</title>
        <authorList>
            <person name="Anantharaman K."/>
            <person name="Brown C.T."/>
            <person name="Hug L.A."/>
            <person name="Sharon I."/>
            <person name="Castelle C.J."/>
            <person name="Probst A.J."/>
            <person name="Thomas B.C."/>
            <person name="Singh A."/>
            <person name="Wilkins M.J."/>
            <person name="Karaoz U."/>
            <person name="Brodie E.L."/>
            <person name="Williams K.H."/>
            <person name="Hubbard S.S."/>
            <person name="Banfield J.F."/>
        </authorList>
    </citation>
    <scope>NUCLEOTIDE SEQUENCE [LARGE SCALE GENOMIC DNA]</scope>
</reference>
<dbReference type="Pfam" id="PF01195">
    <property type="entry name" value="Pept_tRNA_hydro"/>
    <property type="match status" value="1"/>
</dbReference>
<dbReference type="EMBL" id="MGEH01000012">
    <property type="protein sequence ID" value="OGL79330.1"/>
    <property type="molecule type" value="Genomic_DNA"/>
</dbReference>
<comment type="similarity">
    <text evidence="5 7 9">Belongs to the PTH family.</text>
</comment>
<evidence type="ECO:0000256" key="1">
    <source>
        <dbReference type="ARBA" id="ARBA00013260"/>
    </source>
</evidence>
<dbReference type="NCBIfam" id="TIGR00447">
    <property type="entry name" value="pth"/>
    <property type="match status" value="1"/>
</dbReference>
<dbReference type="PROSITE" id="PS01195">
    <property type="entry name" value="PEPT_TRNA_HYDROL_1"/>
    <property type="match status" value="1"/>
</dbReference>
<evidence type="ECO:0000256" key="8">
    <source>
        <dbReference type="RuleBase" id="RU000673"/>
    </source>
</evidence>
<sequence length="182" mass="19653">MKLIIGLGNPGTEYDRTRHNVGFMAVDAFAEHAEAAWKADAKRKASVAKAGKTILAKPTTYMNNSGDAAAALISFYKVAPEDVLVVHDEMDLAPGRFKFTGEGGPAGHNGVEDIQTKLGTDKIARLRIGIGRPPADHGPRTTDYVLETLSPQDAPKPLDTASAMRDWIEGGLEKASNRWNRK</sequence>
<accession>A0A1F7UM26</accession>
<keyword evidence="2 7" id="KW-0820">tRNA-binding</keyword>
<evidence type="ECO:0000256" key="4">
    <source>
        <dbReference type="ARBA" id="ARBA00022884"/>
    </source>
</evidence>
<comment type="subunit">
    <text evidence="7">Monomer.</text>
</comment>
<dbReference type="Gene3D" id="3.40.50.1470">
    <property type="entry name" value="Peptidyl-tRNA hydrolase"/>
    <property type="match status" value="1"/>
</dbReference>
<dbReference type="Proteomes" id="UP000176603">
    <property type="component" value="Unassembled WGS sequence"/>
</dbReference>
<keyword evidence="7" id="KW-0963">Cytoplasm</keyword>
<dbReference type="SUPFAM" id="SSF53178">
    <property type="entry name" value="Peptidyl-tRNA hydrolase-like"/>
    <property type="match status" value="1"/>
</dbReference>
<dbReference type="GO" id="GO:0006515">
    <property type="term" value="P:protein quality control for misfolded or incompletely synthesized proteins"/>
    <property type="evidence" value="ECO:0007669"/>
    <property type="project" value="UniProtKB-UniRule"/>
</dbReference>
<feature type="site" description="Stabilizes the basic form of H active site to accept a proton" evidence="7">
    <location>
        <position position="88"/>
    </location>
</feature>
<dbReference type="InterPro" id="IPR018171">
    <property type="entry name" value="Pept_tRNA_hydro_CS"/>
</dbReference>
<comment type="catalytic activity">
    <reaction evidence="7 8">
        <text>an N-acyl-L-alpha-aminoacyl-tRNA + H2O = an N-acyl-L-amino acid + a tRNA + H(+)</text>
        <dbReference type="Rhea" id="RHEA:54448"/>
        <dbReference type="Rhea" id="RHEA-COMP:10123"/>
        <dbReference type="Rhea" id="RHEA-COMP:13883"/>
        <dbReference type="ChEBI" id="CHEBI:15377"/>
        <dbReference type="ChEBI" id="CHEBI:15378"/>
        <dbReference type="ChEBI" id="CHEBI:59874"/>
        <dbReference type="ChEBI" id="CHEBI:78442"/>
        <dbReference type="ChEBI" id="CHEBI:138191"/>
        <dbReference type="EC" id="3.1.1.29"/>
    </reaction>
</comment>
<dbReference type="InterPro" id="IPR036416">
    <property type="entry name" value="Pept_tRNA_hydro_sf"/>
</dbReference>
<evidence type="ECO:0000256" key="9">
    <source>
        <dbReference type="RuleBase" id="RU004320"/>
    </source>
</evidence>
<comment type="function">
    <text evidence="7">Hydrolyzes ribosome-free peptidyl-tRNAs (with 1 or more amino acids incorporated), which drop off the ribosome during protein synthesis, or as a result of ribosome stalling.</text>
</comment>
<dbReference type="FunFam" id="3.40.50.1470:FF:000001">
    <property type="entry name" value="Peptidyl-tRNA hydrolase"/>
    <property type="match status" value="1"/>
</dbReference>
<organism evidence="10 11">
    <name type="scientific">Candidatus Uhrbacteria bacterium RIFCSPHIGHO2_12_FULL_60_25</name>
    <dbReference type="NCBI Taxonomy" id="1802399"/>
    <lineage>
        <taxon>Bacteria</taxon>
        <taxon>Candidatus Uhriibacteriota</taxon>
    </lineage>
</organism>
<gene>
    <name evidence="7" type="primary">pth</name>
    <name evidence="10" type="ORF">A3E39_03710</name>
</gene>
<keyword evidence="3 7" id="KW-0378">Hydrolase</keyword>
<proteinExistence type="inferred from homology"/>
<dbReference type="EC" id="3.1.1.29" evidence="1 7"/>
<evidence type="ECO:0000313" key="10">
    <source>
        <dbReference type="EMBL" id="OGL79330.1"/>
    </source>
</evidence>
<comment type="subcellular location">
    <subcellularLocation>
        <location evidence="7">Cytoplasm</location>
    </subcellularLocation>
</comment>
<feature type="binding site" evidence="7">
    <location>
        <position position="63"/>
    </location>
    <ligand>
        <name>tRNA</name>
        <dbReference type="ChEBI" id="CHEBI:17843"/>
    </ligand>
</feature>
<feature type="binding site" evidence="7">
    <location>
        <position position="61"/>
    </location>
    <ligand>
        <name>tRNA</name>
        <dbReference type="ChEBI" id="CHEBI:17843"/>
    </ligand>
</feature>